<accession>A0A098B3P1</accession>
<organism evidence="2">
    <name type="scientific">Desulfitobacterium hafniense</name>
    <name type="common">Desulfitobacterium frappieri</name>
    <dbReference type="NCBI Taxonomy" id="49338"/>
    <lineage>
        <taxon>Bacteria</taxon>
        <taxon>Bacillati</taxon>
        <taxon>Bacillota</taxon>
        <taxon>Clostridia</taxon>
        <taxon>Eubacteriales</taxon>
        <taxon>Desulfitobacteriaceae</taxon>
        <taxon>Desulfitobacterium</taxon>
    </lineage>
</organism>
<name>A0A098B3P1_DESHA</name>
<evidence type="ECO:0000313" key="2">
    <source>
        <dbReference type="EMBL" id="CDX03469.1"/>
    </source>
</evidence>
<proteinExistence type="predicted"/>
<dbReference type="Pfam" id="PF04122">
    <property type="entry name" value="CW_binding_2"/>
    <property type="match status" value="3"/>
</dbReference>
<reference evidence="2" key="1">
    <citation type="submission" date="2014-07" db="EMBL/GenBank/DDBJ databases">
        <authorList>
            <person name="Hornung V.Bastian."/>
        </authorList>
    </citation>
    <scope>NUCLEOTIDE SEQUENCE</scope>
    <source>
        <strain evidence="2">PCE-S</strain>
    </source>
</reference>
<dbReference type="InterPro" id="IPR007253">
    <property type="entry name" value="Cell_wall-bd_2"/>
</dbReference>
<evidence type="ECO:0000256" key="1">
    <source>
        <dbReference type="SAM" id="SignalP"/>
    </source>
</evidence>
<sequence length="1252" mass="129999">MKKTKKALASLAIAGMVLSMAPVSVFAADEDTRLAGADRYLTSIKIAEKAYASADTAVVAAGNPNNLVDALAAAPLAAQEDAPIYLTDKADMNDDVVKSMKALGVDKVIVVGAAASKAVVDELKAAGFTVEEVKGAGRVETAEAINAKLTAPAGTFVVGYDGVADAMSVASYAAANNYAIVVTNQNGTPNGTVEADYIVGGTTRVKDIAGAKRLAGADRYDTNKQVIAELDFDFGTVYVGNGLTLADALVGSVLAAQTDSPIALTDGKTVKADIASNLTDDSVIVALGGTAAVSNAVIDAVKNPPSTGEFKVDTVSAVAADVFAVNFTKAPADASKITFEVKQGTAPVTVSATWDGAKATLKKSSKFVAGTYTVVVKEGDKELANKEITVTEQKVAKIEITSSKLGVVTNNKTNEQTGYATYKVVDQYGVDITDAALANSIQFISGVGNVEARKGGLLVVTPTNGLNLLTYTSGIVITANDRNSGASASATLQVTSQMGTLSDITLNKLTNVDDKELTAGNSVDVFYIDYTATDISGNPTNNYELLEQGLIFKDGTKELTVSSTYVKAELVKDPKDSTKGLIKVTTTNEPIDFEMPLTITAMTWTGKTSQLNLTLKKQAQVHSITLLAPDEAVASGESATIPFLAYDQNNKAVTKYSELEPYVTLSGAEWKKNNDGTASIKSEKVTNNSTTSVPKIITATISKSNSFSSITINIQKEVKADELVLDASVLKTLMQESKGGVSAAEQAIDFGWDEEGLSVKDQYGRTIDMTTAEKAQPYKVVPHSDNDSIVAVSGEATSGKTQIQLQAKDAGSTTVRFDLIDTRLETGKNVVDSKSVTITVLQDKEIKDYVMDEVSKPLYAAGTATAQDKAYNANPKVWGTTAGGAKVVLRGTPILSATVNNGRFEVTAGATGGVAYDGVKVVANKLPDTLTEASATLSISLLGADDAVHSVSTEIKSSKATPVAESVNVVYDTSFEGISYSDETITLKGATGIANSGLAVGVSLQAYNGGVKTSSEIFFEAKDQYGKKAKSFDTIYVDANDIGFAVDNSGKITAMPTKDGKVKVTAVSGSMVKTVAINFVDVVAAPVVNKDALKAAITDAQEVLDAAVVGTEPGEYPQAAVDTFANAIEAAQAVVDKADATEAEVATAVTALATAKTTFEAAVNPEVEDGVLTSAAVEAKAGAIDGLIAVKVTFPEDVSAVKVIGVDGVAQEKTLTDGSFANVVGELNVGHNVFEFEVTLSDGSTETVSITK</sequence>
<feature type="signal peptide" evidence="1">
    <location>
        <begin position="1"/>
        <end position="27"/>
    </location>
</feature>
<gene>
    <name evidence="2" type="ORF">DPCES_3583</name>
</gene>
<feature type="chain" id="PRO_5001932834" evidence="1">
    <location>
        <begin position="28"/>
        <end position="1252"/>
    </location>
</feature>
<dbReference type="PANTHER" id="PTHR30032:SF8">
    <property type="entry name" value="GERMINATION-SPECIFIC N-ACETYLMURAMOYL-L-ALANINE AMIDASE"/>
    <property type="match status" value="1"/>
</dbReference>
<dbReference type="RefSeq" id="WP_208926060.1">
    <property type="nucleotide sequence ID" value="NZ_LK996017.1"/>
</dbReference>
<protein>
    <submittedName>
        <fullName evidence="2">Cell wall-binding protein</fullName>
    </submittedName>
</protein>
<dbReference type="Gene3D" id="1.20.1270.90">
    <property type="entry name" value="AF1782-like"/>
    <property type="match status" value="1"/>
</dbReference>
<dbReference type="AlphaFoldDB" id="A0A098B3P1"/>
<dbReference type="PANTHER" id="PTHR30032">
    <property type="entry name" value="N-ACETYLMURAMOYL-L-ALANINE AMIDASE-RELATED"/>
    <property type="match status" value="1"/>
</dbReference>
<dbReference type="InterPro" id="IPR051922">
    <property type="entry name" value="Bact_Sporulation_Assoc"/>
</dbReference>
<dbReference type="Gene3D" id="3.40.50.12090">
    <property type="match status" value="2"/>
</dbReference>
<keyword evidence="1" id="KW-0732">Signal</keyword>
<dbReference type="EMBL" id="LK996017">
    <property type="protein sequence ID" value="CDX03469.1"/>
    <property type="molecule type" value="Genomic_DNA"/>
</dbReference>
<dbReference type="PATRIC" id="fig|49338.4.peg.3847"/>
<dbReference type="Pfam" id="PF07554">
    <property type="entry name" value="FIVAR"/>
    <property type="match status" value="1"/>
</dbReference>